<comment type="similarity">
    <text evidence="1">Belongs to the proteasome subunit S14 family.</text>
</comment>
<dbReference type="GO" id="GO:0005634">
    <property type="term" value="C:nucleus"/>
    <property type="evidence" value="ECO:0007669"/>
    <property type="project" value="TreeGrafter"/>
</dbReference>
<organism evidence="4 5">
    <name type="scientific">Patellaria atrata CBS 101060</name>
    <dbReference type="NCBI Taxonomy" id="1346257"/>
    <lineage>
        <taxon>Eukaryota</taxon>
        <taxon>Fungi</taxon>
        <taxon>Dikarya</taxon>
        <taxon>Ascomycota</taxon>
        <taxon>Pezizomycotina</taxon>
        <taxon>Dothideomycetes</taxon>
        <taxon>Dothideomycetes incertae sedis</taxon>
        <taxon>Patellariales</taxon>
        <taxon>Patellariaceae</taxon>
        <taxon>Patellaria</taxon>
    </lineage>
</organism>
<comment type="caution">
    <text evidence="4">The sequence shown here is derived from an EMBL/GenBank/DDBJ whole genome shotgun (WGS) entry which is preliminary data.</text>
</comment>
<name>A0A9P4VPM5_9PEZI</name>
<dbReference type="Proteomes" id="UP000799429">
    <property type="component" value="Unassembled WGS sequence"/>
</dbReference>
<sequence length="283" mass="31821">MAYQAEKELQEILGRIHKTAGSATNSAQIQPLLARAKINLLQLNALIPARDTPEKHLKLARDVFEAGAFVCIKFPDAEGFTRYFQQLQPFYDLPEEMLSHEGANKSRITGLYLLLLLSQGDTSGFHTMLERLINAAYAAEKNGTGKPLEDDEFIQYPRKLEEALSEGTYDRAWNMTMVEKVPGPEFAVFSDILRDTIRSEIASCAEVAYKNLSVRGAKNVLKLDSEGAVVKFAENRGWIIKDEHVYFPTKEADLQASERDNTSASRTIIENMLSYARQLENIV</sequence>
<gene>
    <name evidence="4" type="ORF">M501DRAFT_941576</name>
</gene>
<dbReference type="InterPro" id="IPR006746">
    <property type="entry name" value="26S_Psome_Rpn12"/>
</dbReference>
<dbReference type="GO" id="GO:0005829">
    <property type="term" value="C:cytosol"/>
    <property type="evidence" value="ECO:0007669"/>
    <property type="project" value="TreeGrafter"/>
</dbReference>
<keyword evidence="5" id="KW-1185">Reference proteome</keyword>
<dbReference type="AlphaFoldDB" id="A0A9P4VPM5"/>
<evidence type="ECO:0000259" key="3">
    <source>
        <dbReference type="PROSITE" id="PS50250"/>
    </source>
</evidence>
<accession>A0A9P4VPM5</accession>
<dbReference type="GO" id="GO:0008541">
    <property type="term" value="C:proteasome regulatory particle, lid subcomplex"/>
    <property type="evidence" value="ECO:0007669"/>
    <property type="project" value="TreeGrafter"/>
</dbReference>
<evidence type="ECO:0000313" key="4">
    <source>
        <dbReference type="EMBL" id="KAF2835649.1"/>
    </source>
</evidence>
<dbReference type="Gene3D" id="1.25.40.990">
    <property type="match status" value="1"/>
</dbReference>
<protein>
    <recommendedName>
        <fullName evidence="3">PCI domain-containing protein</fullName>
    </recommendedName>
</protein>
<reference evidence="4" key="1">
    <citation type="journal article" date="2020" name="Stud. Mycol.">
        <title>101 Dothideomycetes genomes: a test case for predicting lifestyles and emergence of pathogens.</title>
        <authorList>
            <person name="Haridas S."/>
            <person name="Albert R."/>
            <person name="Binder M."/>
            <person name="Bloem J."/>
            <person name="Labutti K."/>
            <person name="Salamov A."/>
            <person name="Andreopoulos B."/>
            <person name="Baker S."/>
            <person name="Barry K."/>
            <person name="Bills G."/>
            <person name="Bluhm B."/>
            <person name="Cannon C."/>
            <person name="Castanera R."/>
            <person name="Culley D."/>
            <person name="Daum C."/>
            <person name="Ezra D."/>
            <person name="Gonzalez J."/>
            <person name="Henrissat B."/>
            <person name="Kuo A."/>
            <person name="Liang C."/>
            <person name="Lipzen A."/>
            <person name="Lutzoni F."/>
            <person name="Magnuson J."/>
            <person name="Mondo S."/>
            <person name="Nolan M."/>
            <person name="Ohm R."/>
            <person name="Pangilinan J."/>
            <person name="Park H.-J."/>
            <person name="Ramirez L."/>
            <person name="Alfaro M."/>
            <person name="Sun H."/>
            <person name="Tritt A."/>
            <person name="Yoshinaga Y."/>
            <person name="Zwiers L.-H."/>
            <person name="Turgeon B."/>
            <person name="Goodwin S."/>
            <person name="Spatafora J."/>
            <person name="Crous P."/>
            <person name="Grigoriev I."/>
        </authorList>
    </citation>
    <scope>NUCLEOTIDE SEQUENCE</scope>
    <source>
        <strain evidence="4">CBS 101060</strain>
    </source>
</reference>
<proteinExistence type="inferred from homology"/>
<dbReference type="InterPro" id="IPR000717">
    <property type="entry name" value="PCI_dom"/>
</dbReference>
<keyword evidence="2" id="KW-0647">Proteasome</keyword>
<dbReference type="InterPro" id="IPR033464">
    <property type="entry name" value="CSN8_PSD8_EIF3K"/>
</dbReference>
<dbReference type="EMBL" id="MU006107">
    <property type="protein sequence ID" value="KAF2835649.1"/>
    <property type="molecule type" value="Genomic_DNA"/>
</dbReference>
<dbReference type="GO" id="GO:0043161">
    <property type="term" value="P:proteasome-mediated ubiquitin-dependent protein catabolic process"/>
    <property type="evidence" value="ECO:0007669"/>
    <property type="project" value="TreeGrafter"/>
</dbReference>
<dbReference type="PANTHER" id="PTHR12387:SF0">
    <property type="entry name" value="26S PROTEASOME NON-ATPASE REGULATORY SUBUNIT 8"/>
    <property type="match status" value="1"/>
</dbReference>
<evidence type="ECO:0000256" key="2">
    <source>
        <dbReference type="ARBA" id="ARBA00022942"/>
    </source>
</evidence>
<feature type="domain" description="PCI" evidence="3">
    <location>
        <begin position="79"/>
        <end position="263"/>
    </location>
</feature>
<evidence type="ECO:0000313" key="5">
    <source>
        <dbReference type="Proteomes" id="UP000799429"/>
    </source>
</evidence>
<evidence type="ECO:0000256" key="1">
    <source>
        <dbReference type="ARBA" id="ARBA00009627"/>
    </source>
</evidence>
<dbReference type="PROSITE" id="PS50250">
    <property type="entry name" value="PCI"/>
    <property type="match status" value="1"/>
</dbReference>
<dbReference type="OrthoDB" id="8775810at2759"/>
<dbReference type="Pfam" id="PF10075">
    <property type="entry name" value="CSN8_PSD8_EIF3K"/>
    <property type="match status" value="1"/>
</dbReference>
<dbReference type="PANTHER" id="PTHR12387">
    <property type="entry name" value="26S PROTEASOME NON-ATPASE REGULATORY SUBUNIT 8"/>
    <property type="match status" value="1"/>
</dbReference>